<dbReference type="RefSeq" id="XP_007926184.1">
    <property type="nucleotide sequence ID" value="XM_007927993.1"/>
</dbReference>
<dbReference type="STRING" id="383855.M2YYP8"/>
<dbReference type="VEuPathDB" id="FungiDB:MYCFIDRAFT_182618"/>
<evidence type="ECO:0000313" key="1">
    <source>
        <dbReference type="EMBL" id="EME82750.1"/>
    </source>
</evidence>
<dbReference type="Proteomes" id="UP000016932">
    <property type="component" value="Unassembled WGS sequence"/>
</dbReference>
<dbReference type="HOGENOM" id="CLU_2905170_0_0_1"/>
<dbReference type="AlphaFoldDB" id="M2YYP8"/>
<evidence type="ECO:0000313" key="2">
    <source>
        <dbReference type="Proteomes" id="UP000016932"/>
    </source>
</evidence>
<protein>
    <submittedName>
        <fullName evidence="1">Uncharacterized protein</fullName>
    </submittedName>
</protein>
<proteinExistence type="predicted"/>
<sequence>MARKFHDDYYPHYTKLYDEQAAMEKRGETVPKAERQKLWTLHRRLEGMKREIRAASEREHEE</sequence>
<name>M2YYP8_PSEFD</name>
<accession>M2YYP8</accession>
<gene>
    <name evidence="1" type="ORF">MYCFIDRAFT_182618</name>
</gene>
<organism evidence="1 2">
    <name type="scientific">Pseudocercospora fijiensis (strain CIRAD86)</name>
    <name type="common">Black leaf streak disease fungus</name>
    <name type="synonym">Mycosphaerella fijiensis</name>
    <dbReference type="NCBI Taxonomy" id="383855"/>
    <lineage>
        <taxon>Eukaryota</taxon>
        <taxon>Fungi</taxon>
        <taxon>Dikarya</taxon>
        <taxon>Ascomycota</taxon>
        <taxon>Pezizomycotina</taxon>
        <taxon>Dothideomycetes</taxon>
        <taxon>Dothideomycetidae</taxon>
        <taxon>Mycosphaerellales</taxon>
        <taxon>Mycosphaerellaceae</taxon>
        <taxon>Pseudocercospora</taxon>
    </lineage>
</organism>
<dbReference type="GeneID" id="19334624"/>
<dbReference type="OrthoDB" id="2587563at2759"/>
<reference evidence="1 2" key="1">
    <citation type="journal article" date="2012" name="PLoS Pathog.">
        <title>Diverse lifestyles and strategies of plant pathogenesis encoded in the genomes of eighteen Dothideomycetes fungi.</title>
        <authorList>
            <person name="Ohm R.A."/>
            <person name="Feau N."/>
            <person name="Henrissat B."/>
            <person name="Schoch C.L."/>
            <person name="Horwitz B.A."/>
            <person name="Barry K.W."/>
            <person name="Condon B.J."/>
            <person name="Copeland A.C."/>
            <person name="Dhillon B."/>
            <person name="Glaser F."/>
            <person name="Hesse C.N."/>
            <person name="Kosti I."/>
            <person name="LaButti K."/>
            <person name="Lindquist E.A."/>
            <person name="Lucas S."/>
            <person name="Salamov A.A."/>
            <person name="Bradshaw R.E."/>
            <person name="Ciuffetti L."/>
            <person name="Hamelin R.C."/>
            <person name="Kema G.H.J."/>
            <person name="Lawrence C."/>
            <person name="Scott J.A."/>
            <person name="Spatafora J.W."/>
            <person name="Turgeon B.G."/>
            <person name="de Wit P.J.G.M."/>
            <person name="Zhong S."/>
            <person name="Goodwin S.B."/>
            <person name="Grigoriev I.V."/>
        </authorList>
    </citation>
    <scope>NUCLEOTIDE SEQUENCE [LARGE SCALE GENOMIC DNA]</scope>
    <source>
        <strain evidence="1 2">CIRAD86</strain>
    </source>
</reference>
<dbReference type="KEGG" id="pfj:MYCFIDRAFT_182618"/>
<keyword evidence="2" id="KW-1185">Reference proteome</keyword>
<dbReference type="EMBL" id="KB446558">
    <property type="protein sequence ID" value="EME82750.1"/>
    <property type="molecule type" value="Genomic_DNA"/>
</dbReference>